<accession>A0A3P8CGF1</accession>
<dbReference type="OrthoDB" id="5865236at2759"/>
<feature type="region of interest" description="Disordered" evidence="1">
    <location>
        <begin position="1"/>
        <end position="121"/>
    </location>
</feature>
<feature type="compositionally biased region" description="Basic and acidic residues" evidence="1">
    <location>
        <begin position="55"/>
        <end position="73"/>
    </location>
</feature>
<evidence type="ECO:0000313" key="2">
    <source>
        <dbReference type="EMBL" id="VDP18434.1"/>
    </source>
</evidence>
<proteinExistence type="predicted"/>
<evidence type="ECO:0000313" key="3">
    <source>
        <dbReference type="Proteomes" id="UP000050761"/>
    </source>
</evidence>
<reference evidence="4" key="2">
    <citation type="submission" date="2019-09" db="UniProtKB">
        <authorList>
            <consortium name="WormBaseParasite"/>
        </authorList>
    </citation>
    <scope>IDENTIFICATION</scope>
</reference>
<dbReference type="AlphaFoldDB" id="A0A183GD43"/>
<feature type="compositionally biased region" description="Basic and acidic residues" evidence="1">
    <location>
        <begin position="91"/>
        <end position="111"/>
    </location>
</feature>
<feature type="compositionally biased region" description="Basic residues" evidence="1">
    <location>
        <begin position="74"/>
        <end position="84"/>
    </location>
</feature>
<evidence type="ECO:0000256" key="1">
    <source>
        <dbReference type="SAM" id="MobiDB-lite"/>
    </source>
</evidence>
<organism evidence="3 4">
    <name type="scientific">Heligmosomoides polygyrus</name>
    <name type="common">Parasitic roundworm</name>
    <dbReference type="NCBI Taxonomy" id="6339"/>
    <lineage>
        <taxon>Eukaryota</taxon>
        <taxon>Metazoa</taxon>
        <taxon>Ecdysozoa</taxon>
        <taxon>Nematoda</taxon>
        <taxon>Chromadorea</taxon>
        <taxon>Rhabditida</taxon>
        <taxon>Rhabditina</taxon>
        <taxon>Rhabditomorpha</taxon>
        <taxon>Strongyloidea</taxon>
        <taxon>Heligmosomidae</taxon>
        <taxon>Heligmosomoides</taxon>
    </lineage>
</organism>
<evidence type="ECO:0000313" key="4">
    <source>
        <dbReference type="WBParaSite" id="HPBE_0002014001-mRNA-1"/>
    </source>
</evidence>
<dbReference type="Proteomes" id="UP000050761">
    <property type="component" value="Unassembled WGS sequence"/>
</dbReference>
<keyword evidence="3" id="KW-1185">Reference proteome</keyword>
<dbReference type="EMBL" id="UZAH01031892">
    <property type="protein sequence ID" value="VDP18434.1"/>
    <property type="molecule type" value="Genomic_DNA"/>
</dbReference>
<sequence length="185" mass="20423">MVFVSALSNAFSQWTKGKKSEDVEKTGNSKLWEAESSDDSKDSKTPMHGAQLKKARVEEESSGVKKKAEERKQKTPNKHSRKGHPAGPKPTVEKAEKHKRPEETPPADPKKLPSRPPPENVVDLNDFIVKAAATNVVVDPFLVKKKGNIDDESAVKWGDTKCVVYETRDLVTLEDDGGDDAADIY</sequence>
<dbReference type="WBParaSite" id="HPBE_0002014001-mRNA-1">
    <property type="protein sequence ID" value="HPBE_0002014001-mRNA-1"/>
    <property type="gene ID" value="HPBE_0002014001"/>
</dbReference>
<protein>
    <submittedName>
        <fullName evidence="2 4">Uncharacterized protein</fullName>
    </submittedName>
</protein>
<feature type="compositionally biased region" description="Polar residues" evidence="1">
    <location>
        <begin position="1"/>
        <end position="15"/>
    </location>
</feature>
<name>A0A183GD43_HELPZ</name>
<feature type="compositionally biased region" description="Basic and acidic residues" evidence="1">
    <location>
        <begin position="18"/>
        <end position="27"/>
    </location>
</feature>
<reference evidence="2 3" key="1">
    <citation type="submission" date="2018-11" db="EMBL/GenBank/DDBJ databases">
        <authorList>
            <consortium name="Pathogen Informatics"/>
        </authorList>
    </citation>
    <scope>NUCLEOTIDE SEQUENCE [LARGE SCALE GENOMIC DNA]</scope>
</reference>
<accession>A0A183GD43</accession>
<gene>
    <name evidence="2" type="ORF">HPBE_LOCUS20139</name>
</gene>